<keyword evidence="1" id="KW-1133">Transmembrane helix</keyword>
<keyword evidence="1" id="KW-0812">Transmembrane</keyword>
<keyword evidence="1" id="KW-0472">Membrane</keyword>
<protein>
    <submittedName>
        <fullName evidence="3">Uncharacterized protein</fullName>
    </submittedName>
</protein>
<name>A0A932DS75_9BACT</name>
<feature type="transmembrane region" description="Helical" evidence="1">
    <location>
        <begin position="60"/>
        <end position="86"/>
    </location>
</feature>
<evidence type="ECO:0000313" key="2">
    <source>
        <dbReference type="EMBL" id="MBI2052446.1"/>
    </source>
</evidence>
<sequence>MVALEVTTFSAAYMISHSYETATSFAAAVAFTVAFAFALAAVAVAFAAVAVAFAAVAFAFAVFAAATFVAAFAVFAVFTFAAAVFTVVEKENLSLRRVLMVLAGEAGAIIGWMLLFPNSLPGAVLAVVAGVGAMVLAAFVGVRKPENATVAG</sequence>
<dbReference type="AlphaFoldDB" id="A0A932DS75"/>
<proteinExistence type="predicted"/>
<evidence type="ECO:0000313" key="3">
    <source>
        <dbReference type="EMBL" id="MBI2465976.1"/>
    </source>
</evidence>
<dbReference type="EMBL" id="JACOYY010000063">
    <property type="protein sequence ID" value="MBI2052446.1"/>
    <property type="molecule type" value="Genomic_DNA"/>
</dbReference>
<feature type="transmembrane region" description="Helical" evidence="1">
    <location>
        <begin position="25"/>
        <end position="54"/>
    </location>
</feature>
<evidence type="ECO:0000256" key="1">
    <source>
        <dbReference type="SAM" id="Phobius"/>
    </source>
</evidence>
<accession>A0A932DS75</accession>
<dbReference type="Proteomes" id="UP000709672">
    <property type="component" value="Unassembled WGS sequence"/>
</dbReference>
<feature type="transmembrane region" description="Helical" evidence="1">
    <location>
        <begin position="98"/>
        <end position="116"/>
    </location>
</feature>
<dbReference type="Proteomes" id="UP000786662">
    <property type="component" value="Unassembled WGS sequence"/>
</dbReference>
<dbReference type="EMBL" id="JACPHQ010000023">
    <property type="protein sequence ID" value="MBI2465976.1"/>
    <property type="molecule type" value="Genomic_DNA"/>
</dbReference>
<evidence type="ECO:0000313" key="4">
    <source>
        <dbReference type="Proteomes" id="UP000709672"/>
    </source>
</evidence>
<feature type="transmembrane region" description="Helical" evidence="1">
    <location>
        <begin position="122"/>
        <end position="142"/>
    </location>
</feature>
<comment type="caution">
    <text evidence="3">The sequence shown here is derived from an EMBL/GenBank/DDBJ whole genome shotgun (WGS) entry which is preliminary data.</text>
</comment>
<organism evidence="3 4">
    <name type="scientific">Candidatus Sungiibacteriota bacterium</name>
    <dbReference type="NCBI Taxonomy" id="2750080"/>
    <lineage>
        <taxon>Bacteria</taxon>
        <taxon>Candidatus Sungiibacteriota</taxon>
    </lineage>
</organism>
<gene>
    <name evidence="2" type="ORF">HYT38_02080</name>
    <name evidence="3" type="ORF">HYV66_01965</name>
</gene>
<reference evidence="3" key="1">
    <citation type="submission" date="2020-07" db="EMBL/GenBank/DDBJ databases">
        <title>Huge and variable diversity of episymbiotic CPR bacteria and DPANN archaea in groundwater ecosystems.</title>
        <authorList>
            <person name="He C.Y."/>
            <person name="Keren R."/>
            <person name="Whittaker M."/>
            <person name="Farag I.F."/>
            <person name="Doudna J."/>
            <person name="Cate J.H.D."/>
            <person name="Banfield J.F."/>
        </authorList>
    </citation>
    <scope>NUCLEOTIDE SEQUENCE</scope>
    <source>
        <strain evidence="2">NC_groundwater_191_Ag_S-0.1um_45_8</strain>
        <strain evidence="3">NC_groundwater_418_Ag_B-0.1um_45_10</strain>
    </source>
</reference>